<name>A0A097EKA7_9SPHN</name>
<dbReference type="GO" id="GO:0006826">
    <property type="term" value="P:iron ion transport"/>
    <property type="evidence" value="ECO:0007669"/>
    <property type="project" value="UniProtKB-KW"/>
</dbReference>
<sequence>MPSVARARDAAITVAIPATTLDVAVLTLARSSGVEIVSTEPGLHAIRCRALRGTMPVARALARLLADTGYRAVPGPGGIYRIAAAPRRVRPPRPTPPRPVPPADVPADIVVTASKQRVPLLRYPGSLTLVGTTAQPNGATGAISDLTNAVPVLQSTQLGPGRNKVFIRGIADSSFNGTTQSTASVYLDDVQLNASGPDPGLRLYDMQAVEVMEGPQGTLYGAGAIGGVLRLTSNAPLLDRVAAAMSGGVVATHGGAAGYDLSAMVNVPLLDERLALRSVAYVVRDGGYIDDPARGRDVNRVGTVGARLALRVEPGGGWRIDTSGVVQRIRATDGQYAEVSDGSYRRSSRIAQPFADRFLFGRVVVAKDWDSGLRLVSATGVADYHTGEVFDATPRGVGRPVAYNVDNAKLLLSHEMRLSRSTASGNSWLAGFTLISDRSALSRALGLTGNQMDIVGVTNVTRAASAFGETTLAVTPDLSVTLGGRFTSARIDGEPSATRRPGAYIRGRSTQRADPTLALSYRLAPDLALFARYQTGFRTGGLAVAQGIGRVANYQADSIAVGEIGMRRLRRGTTGLGLSVSASTARWRGIQADLLNRRGQPFTTNLGNANIQTLEASLDWVPFAGLRLDAAALYTYNRVRGPVADQSREDNRRLPETPPFAGHAALSYAWGQGRSVAPRVGATVDYVGRSVLGTGDLLDVSQGDYTTFGASAGVRWRNLDLRLGLDNLTDAAANRFAFGNPFGLAARNQVTPLRPRNVRLGVSAAW</sequence>
<evidence type="ECO:0000256" key="9">
    <source>
        <dbReference type="ARBA" id="ARBA00023136"/>
    </source>
</evidence>
<evidence type="ECO:0000256" key="8">
    <source>
        <dbReference type="ARBA" id="ARBA00023077"/>
    </source>
</evidence>
<dbReference type="PANTHER" id="PTHR32552:SF81">
    <property type="entry name" value="TONB-DEPENDENT OUTER MEMBRANE RECEPTOR"/>
    <property type="match status" value="1"/>
</dbReference>
<keyword evidence="3" id="KW-1134">Transmembrane beta strand</keyword>
<evidence type="ECO:0000256" key="3">
    <source>
        <dbReference type="ARBA" id="ARBA00022452"/>
    </source>
</evidence>
<proteinExistence type="inferred from homology"/>
<dbReference type="Pfam" id="PF07715">
    <property type="entry name" value="Plug"/>
    <property type="match status" value="1"/>
</dbReference>
<keyword evidence="14" id="KW-0675">Receptor</keyword>
<feature type="domain" description="TonB-dependent receptor plug" evidence="13">
    <location>
        <begin position="124"/>
        <end position="228"/>
    </location>
</feature>
<dbReference type="InterPro" id="IPR000531">
    <property type="entry name" value="Beta-barrel_TonB"/>
</dbReference>
<evidence type="ECO:0000256" key="7">
    <source>
        <dbReference type="ARBA" id="ARBA00023065"/>
    </source>
</evidence>
<feature type="domain" description="TonB-dependent receptor-like beta-barrel" evidence="12">
    <location>
        <begin position="287"/>
        <end position="728"/>
    </location>
</feature>
<dbReference type="STRING" id="1549858.MC45_05335"/>
<dbReference type="AlphaFoldDB" id="A0A097EKA7"/>
<dbReference type="KEGG" id="stax:MC45_05335"/>
<dbReference type="EMBL" id="CP009571">
    <property type="protein sequence ID" value="AIT08009.1"/>
    <property type="molecule type" value="Genomic_DNA"/>
</dbReference>
<evidence type="ECO:0000256" key="5">
    <source>
        <dbReference type="ARBA" id="ARBA00022692"/>
    </source>
</evidence>
<dbReference type="InterPro" id="IPR036942">
    <property type="entry name" value="Beta-barrel_TonB_sf"/>
</dbReference>
<dbReference type="Gene3D" id="2.40.170.20">
    <property type="entry name" value="TonB-dependent receptor, beta-barrel domain"/>
    <property type="match status" value="1"/>
</dbReference>
<reference evidence="14 15" key="1">
    <citation type="submission" date="2014-09" db="EMBL/GenBank/DDBJ databases">
        <title>Using Illumina technology Improving SMRT sequencing Genome Assembly by RASTools.</title>
        <authorList>
            <person name="Zhou Y."/>
            <person name="Ma T."/>
            <person name="Liu T."/>
        </authorList>
    </citation>
    <scope>NUCLEOTIDE SEQUENCE [LARGE SCALE GENOMIC DNA]</scope>
    <source>
        <strain evidence="14 15">ATCC 55669</strain>
    </source>
</reference>
<evidence type="ECO:0000256" key="1">
    <source>
        <dbReference type="ARBA" id="ARBA00004571"/>
    </source>
</evidence>
<dbReference type="PANTHER" id="PTHR32552">
    <property type="entry name" value="FERRICHROME IRON RECEPTOR-RELATED"/>
    <property type="match status" value="1"/>
</dbReference>
<gene>
    <name evidence="14" type="ORF">MC45_05335</name>
</gene>
<comment type="subcellular location">
    <subcellularLocation>
        <location evidence="1">Cell outer membrane</location>
        <topology evidence="1">Multi-pass membrane protein</topology>
    </subcellularLocation>
</comment>
<dbReference type="InterPro" id="IPR039426">
    <property type="entry name" value="TonB-dep_rcpt-like"/>
</dbReference>
<keyword evidence="15" id="KW-1185">Reference proteome</keyword>
<evidence type="ECO:0000256" key="2">
    <source>
        <dbReference type="ARBA" id="ARBA00022448"/>
    </source>
</evidence>
<dbReference type="InterPro" id="IPR012910">
    <property type="entry name" value="Plug_dom"/>
</dbReference>
<accession>A0A097EKA7</accession>
<evidence type="ECO:0000256" key="6">
    <source>
        <dbReference type="ARBA" id="ARBA00023004"/>
    </source>
</evidence>
<dbReference type="Proteomes" id="UP000033200">
    <property type="component" value="Chromosome"/>
</dbReference>
<evidence type="ECO:0000256" key="10">
    <source>
        <dbReference type="ARBA" id="ARBA00023237"/>
    </source>
</evidence>
<keyword evidence="2" id="KW-0813">Transport</keyword>
<keyword evidence="8 11" id="KW-0798">TonB box</keyword>
<comment type="similarity">
    <text evidence="11">Belongs to the TonB-dependent receptor family.</text>
</comment>
<keyword evidence="10" id="KW-0998">Cell outer membrane</keyword>
<evidence type="ECO:0000256" key="11">
    <source>
        <dbReference type="RuleBase" id="RU003357"/>
    </source>
</evidence>
<evidence type="ECO:0000259" key="13">
    <source>
        <dbReference type="Pfam" id="PF07715"/>
    </source>
</evidence>
<protein>
    <submittedName>
        <fullName evidence="14">TonB-dependent receptor</fullName>
    </submittedName>
</protein>
<evidence type="ECO:0000313" key="14">
    <source>
        <dbReference type="EMBL" id="AIT08009.1"/>
    </source>
</evidence>
<dbReference type="GO" id="GO:0009279">
    <property type="term" value="C:cell outer membrane"/>
    <property type="evidence" value="ECO:0007669"/>
    <property type="project" value="UniProtKB-SubCell"/>
</dbReference>
<keyword evidence="9 11" id="KW-0472">Membrane</keyword>
<dbReference type="Gene3D" id="3.55.50.30">
    <property type="match status" value="1"/>
</dbReference>
<dbReference type="Pfam" id="PF00593">
    <property type="entry name" value="TonB_dep_Rec_b-barrel"/>
    <property type="match status" value="1"/>
</dbReference>
<evidence type="ECO:0000256" key="4">
    <source>
        <dbReference type="ARBA" id="ARBA00022496"/>
    </source>
</evidence>
<keyword evidence="7" id="KW-0406">Ion transport</keyword>
<dbReference type="SUPFAM" id="SSF56935">
    <property type="entry name" value="Porins"/>
    <property type="match status" value="1"/>
</dbReference>
<dbReference type="HOGENOM" id="CLU_008287_15_1_5"/>
<evidence type="ECO:0000259" key="12">
    <source>
        <dbReference type="Pfam" id="PF00593"/>
    </source>
</evidence>
<dbReference type="eggNOG" id="COG4773">
    <property type="taxonomic scope" value="Bacteria"/>
</dbReference>
<keyword evidence="5" id="KW-0812">Transmembrane</keyword>
<organism evidence="14 15">
    <name type="scientific">Sphingomonas taxi</name>
    <dbReference type="NCBI Taxonomy" id="1549858"/>
    <lineage>
        <taxon>Bacteria</taxon>
        <taxon>Pseudomonadati</taxon>
        <taxon>Pseudomonadota</taxon>
        <taxon>Alphaproteobacteria</taxon>
        <taxon>Sphingomonadales</taxon>
        <taxon>Sphingomonadaceae</taxon>
        <taxon>Sphingomonas</taxon>
    </lineage>
</organism>
<keyword evidence="6" id="KW-0408">Iron</keyword>
<keyword evidence="4" id="KW-0410">Iron transport</keyword>
<evidence type="ECO:0000313" key="15">
    <source>
        <dbReference type="Proteomes" id="UP000033200"/>
    </source>
</evidence>